<keyword evidence="1" id="KW-1133">Transmembrane helix</keyword>
<dbReference type="Proteomes" id="UP000521872">
    <property type="component" value="Unassembled WGS sequence"/>
</dbReference>
<name>A0A8H4QW78_9AGAR</name>
<reference evidence="2 3" key="1">
    <citation type="submission" date="2019-12" db="EMBL/GenBank/DDBJ databases">
        <authorList>
            <person name="Floudas D."/>
            <person name="Bentzer J."/>
            <person name="Ahren D."/>
            <person name="Johansson T."/>
            <person name="Persson P."/>
            <person name="Tunlid A."/>
        </authorList>
    </citation>
    <scope>NUCLEOTIDE SEQUENCE [LARGE SCALE GENOMIC DNA]</scope>
    <source>
        <strain evidence="2 3">CBS 102.39</strain>
    </source>
</reference>
<keyword evidence="1" id="KW-0472">Membrane</keyword>
<organism evidence="2 3">
    <name type="scientific">Agrocybe pediades</name>
    <dbReference type="NCBI Taxonomy" id="84607"/>
    <lineage>
        <taxon>Eukaryota</taxon>
        <taxon>Fungi</taxon>
        <taxon>Dikarya</taxon>
        <taxon>Basidiomycota</taxon>
        <taxon>Agaricomycotina</taxon>
        <taxon>Agaricomycetes</taxon>
        <taxon>Agaricomycetidae</taxon>
        <taxon>Agaricales</taxon>
        <taxon>Agaricineae</taxon>
        <taxon>Strophariaceae</taxon>
        <taxon>Agrocybe</taxon>
    </lineage>
</organism>
<accession>A0A8H4QW78</accession>
<dbReference type="AlphaFoldDB" id="A0A8H4QW78"/>
<evidence type="ECO:0000256" key="1">
    <source>
        <dbReference type="SAM" id="Phobius"/>
    </source>
</evidence>
<gene>
    <name evidence="2" type="ORF">D9613_005715</name>
</gene>
<evidence type="ECO:0000313" key="3">
    <source>
        <dbReference type="Proteomes" id="UP000521872"/>
    </source>
</evidence>
<feature type="transmembrane region" description="Helical" evidence="1">
    <location>
        <begin position="269"/>
        <end position="286"/>
    </location>
</feature>
<sequence>MPPIPLQNSSFDLDVSGIAGFFGGEESFSAISNVHLIRGRRWLGWYNSPGSYFVAKKYGMLARGRFWDGLFPGVNVEPAEMLGLNGKRGPRFLGVHSGTKLDKTGHLASLFVNYCSGLKEDQVVGSAAAQSNSFLTIVHLGDFPREIEDNNGEIASSRLAPFDPIAVIPILYSVGAAVVSAVFGDWFCFSMIVLGIFCNGIASLVLGSGILRMKGPTPSKHSPPADGIFFTNGTGTRVVVVKGNAKIVGMLTAGSFALEYGSQPQYGDIGFSAFILIAQFLLQLFIVPQGELFGQIMFLSSLGVSWLHNAYLASIDREELQMKIVMDVLLKNSHTWTVRFEKYTSLAVFAATTLQARDTLRVMDAFIPNDTRVWRNVKAQVAEGIERNLDHREMARLRDADGLDESEQGLAKDMLSFASEAYQAAKELRAVQETRSKDS</sequence>
<evidence type="ECO:0000313" key="2">
    <source>
        <dbReference type="EMBL" id="KAF4617452.1"/>
    </source>
</evidence>
<feature type="transmembrane region" description="Helical" evidence="1">
    <location>
        <begin position="165"/>
        <end position="183"/>
    </location>
</feature>
<feature type="transmembrane region" description="Helical" evidence="1">
    <location>
        <begin position="189"/>
        <end position="211"/>
    </location>
</feature>
<keyword evidence="3" id="KW-1185">Reference proteome</keyword>
<proteinExistence type="predicted"/>
<dbReference type="EMBL" id="JAACJL010000030">
    <property type="protein sequence ID" value="KAF4617452.1"/>
    <property type="molecule type" value="Genomic_DNA"/>
</dbReference>
<protein>
    <submittedName>
        <fullName evidence="2">Uncharacterized protein</fullName>
    </submittedName>
</protein>
<comment type="caution">
    <text evidence="2">The sequence shown here is derived from an EMBL/GenBank/DDBJ whole genome shotgun (WGS) entry which is preliminary data.</text>
</comment>
<keyword evidence="1" id="KW-0812">Transmembrane</keyword>